<accession>A0A7S2W2R7</accession>
<dbReference type="Pfam" id="PF26051">
    <property type="entry name" value="PWI_ABCF3"/>
    <property type="match status" value="1"/>
</dbReference>
<evidence type="ECO:0000313" key="7">
    <source>
        <dbReference type="EMBL" id="CAD9664003.1"/>
    </source>
</evidence>
<gene>
    <name evidence="7" type="ORF">QSP1433_LOCUS859</name>
</gene>
<evidence type="ECO:0000256" key="1">
    <source>
        <dbReference type="ARBA" id="ARBA00022737"/>
    </source>
</evidence>
<keyword evidence="5" id="KW-0175">Coiled coil</keyword>
<dbReference type="Pfam" id="PF00005">
    <property type="entry name" value="ABC_tran"/>
    <property type="match status" value="2"/>
</dbReference>
<keyword evidence="3" id="KW-0067">ATP-binding</keyword>
<dbReference type="InterPro" id="IPR003439">
    <property type="entry name" value="ABC_transporter-like_ATP-bd"/>
</dbReference>
<dbReference type="SMART" id="SM00382">
    <property type="entry name" value="AAA"/>
    <property type="match status" value="2"/>
</dbReference>
<dbReference type="FunFam" id="3.40.50.300:FF:001092">
    <property type="entry name" value="ATP-binding cassette sub-family F member 2"/>
    <property type="match status" value="1"/>
</dbReference>
<feature type="domain" description="ABC transporter" evidence="6">
    <location>
        <begin position="510"/>
        <end position="725"/>
    </location>
</feature>
<evidence type="ECO:0000256" key="2">
    <source>
        <dbReference type="ARBA" id="ARBA00022741"/>
    </source>
</evidence>
<dbReference type="InterPro" id="IPR058770">
    <property type="entry name" value="PWI_ABCF3"/>
</dbReference>
<dbReference type="CDD" id="cd03221">
    <property type="entry name" value="ABCF_EF-3"/>
    <property type="match status" value="2"/>
</dbReference>
<keyword evidence="2" id="KW-0547">Nucleotide-binding</keyword>
<dbReference type="SUPFAM" id="SSF52540">
    <property type="entry name" value="P-loop containing nucleoside triphosphate hydrolases"/>
    <property type="match status" value="2"/>
</dbReference>
<dbReference type="PANTHER" id="PTHR19211:SF117">
    <property type="entry name" value="ATP-BINDING CASSETTE SUB-FAMILY F MEMBER 3"/>
    <property type="match status" value="1"/>
</dbReference>
<reference evidence="7" key="1">
    <citation type="submission" date="2021-01" db="EMBL/GenBank/DDBJ databases">
        <authorList>
            <person name="Corre E."/>
            <person name="Pelletier E."/>
            <person name="Niang G."/>
            <person name="Scheremetjew M."/>
            <person name="Finn R."/>
            <person name="Kale V."/>
            <person name="Holt S."/>
            <person name="Cochrane G."/>
            <person name="Meng A."/>
            <person name="Brown T."/>
            <person name="Cohen L."/>
        </authorList>
    </citation>
    <scope>NUCLEOTIDE SEQUENCE</scope>
    <source>
        <strain evidence="7">NY070348D</strain>
    </source>
</reference>
<dbReference type="GO" id="GO:0005524">
    <property type="term" value="F:ATP binding"/>
    <property type="evidence" value="ECO:0007669"/>
    <property type="project" value="UniProtKB-KW"/>
</dbReference>
<proteinExistence type="predicted"/>
<dbReference type="InterPro" id="IPR027417">
    <property type="entry name" value="P-loop_NTPase"/>
</dbReference>
<keyword evidence="1" id="KW-0677">Repeat</keyword>
<evidence type="ECO:0000256" key="4">
    <source>
        <dbReference type="ARBA" id="ARBA00022990"/>
    </source>
</evidence>
<evidence type="ECO:0000256" key="3">
    <source>
        <dbReference type="ARBA" id="ARBA00022840"/>
    </source>
</evidence>
<dbReference type="PROSITE" id="PS50893">
    <property type="entry name" value="ABC_TRANSPORTER_2"/>
    <property type="match status" value="2"/>
</dbReference>
<dbReference type="PANTHER" id="PTHR19211">
    <property type="entry name" value="ATP-BINDING TRANSPORT PROTEIN-RELATED"/>
    <property type="match status" value="1"/>
</dbReference>
<evidence type="ECO:0000256" key="5">
    <source>
        <dbReference type="SAM" id="Coils"/>
    </source>
</evidence>
<evidence type="ECO:0000259" key="6">
    <source>
        <dbReference type="PROSITE" id="PS50893"/>
    </source>
</evidence>
<feature type="coiled-coil region" evidence="5">
    <location>
        <begin position="138"/>
        <end position="167"/>
    </location>
</feature>
<dbReference type="Gene3D" id="3.40.50.300">
    <property type="entry name" value="P-loop containing nucleotide triphosphate hydrolases"/>
    <property type="match status" value="3"/>
</dbReference>
<dbReference type="FunFam" id="3.40.50.300:FF:000011">
    <property type="entry name" value="Putative ABC transporter ATP-binding component"/>
    <property type="match status" value="1"/>
</dbReference>
<dbReference type="InterPro" id="IPR017871">
    <property type="entry name" value="ABC_transporter-like_CS"/>
</dbReference>
<dbReference type="GO" id="GO:0016887">
    <property type="term" value="F:ATP hydrolysis activity"/>
    <property type="evidence" value="ECO:0007669"/>
    <property type="project" value="InterPro"/>
</dbReference>
<dbReference type="EMBL" id="HBHK01001453">
    <property type="protein sequence ID" value="CAD9664003.1"/>
    <property type="molecule type" value="Transcribed_RNA"/>
</dbReference>
<dbReference type="Pfam" id="PF12848">
    <property type="entry name" value="ABC_tran_Xtn"/>
    <property type="match status" value="1"/>
</dbReference>
<dbReference type="AlphaFoldDB" id="A0A7S2W2R7"/>
<dbReference type="PROSITE" id="PS00211">
    <property type="entry name" value="ABC_TRANSPORTER_1"/>
    <property type="match status" value="2"/>
</dbReference>
<dbReference type="InterPro" id="IPR003593">
    <property type="entry name" value="AAA+_ATPase"/>
</dbReference>
<organism evidence="7">
    <name type="scientific">Mucochytrium quahogii</name>
    <dbReference type="NCBI Taxonomy" id="96639"/>
    <lineage>
        <taxon>Eukaryota</taxon>
        <taxon>Sar</taxon>
        <taxon>Stramenopiles</taxon>
        <taxon>Bigyra</taxon>
        <taxon>Labyrinthulomycetes</taxon>
        <taxon>Thraustochytrida</taxon>
        <taxon>Thraustochytriidae</taxon>
        <taxon>Mucochytrium</taxon>
    </lineage>
</organism>
<name>A0A7S2W2R7_9STRA</name>
<feature type="domain" description="ABC transporter" evidence="6">
    <location>
        <begin position="194"/>
        <end position="443"/>
    </location>
</feature>
<dbReference type="InterPro" id="IPR032781">
    <property type="entry name" value="ABC_tran_Xtn"/>
</dbReference>
<dbReference type="FunFam" id="3.40.50.300:FF:001197">
    <property type="entry name" value="Putative ATP-binding cassette family ATPase"/>
    <property type="match status" value="1"/>
</dbReference>
<keyword evidence="4" id="KW-0007">Acetylation</keyword>
<protein>
    <recommendedName>
        <fullName evidence="6">ABC transporter domain-containing protein</fullName>
    </recommendedName>
</protein>
<dbReference type="InterPro" id="IPR050611">
    <property type="entry name" value="ABCF"/>
</dbReference>
<sequence>MASFTIDEAKVGELFAKHLGDLDEEIVEYLSGMVAGCDEPGEDGSGVKELVAPFLESYGAADSEEEAEELAGKLSKMLVDENILVFQEKKVKKKSKLRRPIQAAAFDDDDDTWGLKTVKNQNKANSTVESISDAIGDKKSLQKFHKKLEKEKQKEDAKYAREEEERARMMNSEFDTPVQEANKNKNIRNMSKDVICPNINISVGGGKALFEDAELKIVYGRRYGLIGKNGVGKTTLLKHISHRQIEGFPSHLSVVHVEQEVVADEMTVLECVLKMDVERETLLAKEKELMDKIENATNADSSVSQELQAVYDQLIAIGSDSAEARARGILTGLGFSPEYQMATTRSLSGGWRMRVSLAKALFLAPDVLMLDEPTNHLDLEGIVFLERFLQKSSHSLLLVTHDRTFANNVITDVIHAENQKLVYYKGDIDIFEQTRANQRLQQKREFDSQQAKRAHMQKFVDKFRFNAKRASMAQSRIKALNKMVLVDDCIDDPLFTLQFPTPISELNKVIEIQEVAFGYGGDKDPSKILFEGADFSIDTSSRIVILGPNGCGKSTLLNLILDKMQPVKGYVQRDPKLRMAHFAQHQIEELDLRQCPLEYFLSIFEGSKPDKVRSHLSNYGIPADLAEQKIGSMSGGQKARVAFAKLTWSQPHLLIMDEPSNHLDLESCAALMMAINNFEGGVVLVSHDQHLIEMCADELWVIKDRKLINYQGTLKEYIKWTIAEE</sequence>